<dbReference type="InterPro" id="IPR052026">
    <property type="entry name" value="ExeA_AAA_ATPase_DNA-bind"/>
</dbReference>
<protein>
    <recommendedName>
        <fullName evidence="1">ORC1/DEAH AAA+ ATPase domain-containing protein</fullName>
    </recommendedName>
</protein>
<gene>
    <name evidence="2" type="ORF">BDD14_5482</name>
</gene>
<sequence length="315" mass="36056">MMSGLKRFTISIRVASRAFVETIEHSRFVEFCDACRHFRYIGLCYGPPGIGKTLSAVRYSRADQIVPRDRWTSEVRDDRPVDTLLYTTSVINTPSRVENDIKMARERVMSIVLDPIRREATMVLEEIRLKDEKSRREIMDKPGCSPCDRPAVDPTYFETYKQYQAKQRAVSDPTTLILVDEADRLQMNSLEQMRSIFDEGTAGMVLIGMPGIEKRIARFPQFYSRIGFVHEFRPLDANQVQELLDQRWTPAGVTLPDEKLIPEVVASLIRMTGGNFRLLTRLLTQIERVLQVNDLHLVSNEVVEAARDSLVIGTS</sequence>
<reference evidence="2 3" key="1">
    <citation type="submission" date="2019-02" db="EMBL/GenBank/DDBJ databases">
        <title>Genomic Encyclopedia of Archaeal and Bacterial Type Strains, Phase II (KMG-II): from individual species to whole genera.</title>
        <authorList>
            <person name="Goeker M."/>
        </authorList>
    </citation>
    <scope>NUCLEOTIDE SEQUENCE [LARGE SCALE GENOMIC DNA]</scope>
    <source>
        <strain evidence="2 3">DSM 18101</strain>
    </source>
</reference>
<name>A0A4Q7YF96_9BACT</name>
<dbReference type="EMBL" id="SHKW01000002">
    <property type="protein sequence ID" value="RZU35434.1"/>
    <property type="molecule type" value="Genomic_DNA"/>
</dbReference>
<keyword evidence="3" id="KW-1185">Reference proteome</keyword>
<feature type="domain" description="ORC1/DEAH AAA+ ATPase" evidence="1">
    <location>
        <begin position="39"/>
        <end position="215"/>
    </location>
</feature>
<dbReference type="InterPro" id="IPR049945">
    <property type="entry name" value="AAA_22"/>
</dbReference>
<dbReference type="Pfam" id="PF13401">
    <property type="entry name" value="AAA_22"/>
    <property type="match status" value="1"/>
</dbReference>
<dbReference type="PANTHER" id="PTHR35894:SF1">
    <property type="entry name" value="PHOSPHORIBULOKINASE _ URIDINE KINASE FAMILY"/>
    <property type="match status" value="1"/>
</dbReference>
<organism evidence="2 3">
    <name type="scientific">Edaphobacter modestus</name>
    <dbReference type="NCBI Taxonomy" id="388466"/>
    <lineage>
        <taxon>Bacteria</taxon>
        <taxon>Pseudomonadati</taxon>
        <taxon>Acidobacteriota</taxon>
        <taxon>Terriglobia</taxon>
        <taxon>Terriglobales</taxon>
        <taxon>Acidobacteriaceae</taxon>
        <taxon>Edaphobacter</taxon>
    </lineage>
</organism>
<evidence type="ECO:0000313" key="3">
    <source>
        <dbReference type="Proteomes" id="UP000292958"/>
    </source>
</evidence>
<dbReference type="GO" id="GO:0016887">
    <property type="term" value="F:ATP hydrolysis activity"/>
    <property type="evidence" value="ECO:0007669"/>
    <property type="project" value="InterPro"/>
</dbReference>
<dbReference type="Gene3D" id="3.40.50.300">
    <property type="entry name" value="P-loop containing nucleotide triphosphate hydrolases"/>
    <property type="match status" value="1"/>
</dbReference>
<dbReference type="Proteomes" id="UP000292958">
    <property type="component" value="Unassembled WGS sequence"/>
</dbReference>
<evidence type="ECO:0000259" key="1">
    <source>
        <dbReference type="Pfam" id="PF13401"/>
    </source>
</evidence>
<dbReference type="AlphaFoldDB" id="A0A4Q7YF96"/>
<dbReference type="InterPro" id="IPR027417">
    <property type="entry name" value="P-loop_NTPase"/>
</dbReference>
<comment type="caution">
    <text evidence="2">The sequence shown here is derived from an EMBL/GenBank/DDBJ whole genome shotgun (WGS) entry which is preliminary data.</text>
</comment>
<dbReference type="OrthoDB" id="9801665at2"/>
<dbReference type="SUPFAM" id="SSF52540">
    <property type="entry name" value="P-loop containing nucleoside triphosphate hydrolases"/>
    <property type="match status" value="1"/>
</dbReference>
<evidence type="ECO:0000313" key="2">
    <source>
        <dbReference type="EMBL" id="RZU35434.1"/>
    </source>
</evidence>
<proteinExistence type="predicted"/>
<dbReference type="PANTHER" id="PTHR35894">
    <property type="entry name" value="GENERAL SECRETION PATHWAY PROTEIN A-RELATED"/>
    <property type="match status" value="1"/>
</dbReference>
<accession>A0A4Q7YF96</accession>